<comment type="catalytic activity">
    <reaction evidence="11">
        <text>fluoride(in) = fluoride(out)</text>
        <dbReference type="Rhea" id="RHEA:76159"/>
        <dbReference type="ChEBI" id="CHEBI:17051"/>
    </reaction>
    <physiologicalReaction direction="left-to-right" evidence="11">
        <dbReference type="Rhea" id="RHEA:76160"/>
    </physiologicalReaction>
</comment>
<evidence type="ECO:0000256" key="3">
    <source>
        <dbReference type="ARBA" id="ARBA00022519"/>
    </source>
</evidence>
<dbReference type="GO" id="GO:0005886">
    <property type="term" value="C:plasma membrane"/>
    <property type="evidence" value="ECO:0007669"/>
    <property type="project" value="UniProtKB-SubCell"/>
</dbReference>
<dbReference type="GO" id="GO:0046872">
    <property type="term" value="F:metal ion binding"/>
    <property type="evidence" value="ECO:0007669"/>
    <property type="project" value="UniProtKB-KW"/>
</dbReference>
<keyword evidence="5 12" id="KW-1133">Transmembrane helix</keyword>
<comment type="activity regulation">
    <text evidence="12">Na(+) is not transported, but it plays an essential structural role and its presence is essential for fluoride channel function.</text>
</comment>
<feature type="binding site" evidence="12">
    <location>
        <position position="74"/>
    </location>
    <ligand>
        <name>Na(+)</name>
        <dbReference type="ChEBI" id="CHEBI:29101"/>
        <note>structural</note>
    </ligand>
</feature>
<feature type="transmembrane region" description="Helical" evidence="12">
    <location>
        <begin position="64"/>
        <end position="88"/>
    </location>
</feature>
<comment type="similarity">
    <text evidence="10 12">Belongs to the fluoride channel Fluc/FEX (TC 1.A.43) family.</text>
</comment>
<evidence type="ECO:0000256" key="11">
    <source>
        <dbReference type="ARBA" id="ARBA00035585"/>
    </source>
</evidence>
<feature type="binding site" evidence="12">
    <location>
        <position position="77"/>
    </location>
    <ligand>
        <name>Na(+)</name>
        <dbReference type="ChEBI" id="CHEBI:29101"/>
        <note>structural</note>
    </ligand>
</feature>
<dbReference type="GO" id="GO:0140114">
    <property type="term" value="P:cellular detoxification of fluoride"/>
    <property type="evidence" value="ECO:0007669"/>
    <property type="project" value="UniProtKB-UniRule"/>
</dbReference>
<evidence type="ECO:0000313" key="14">
    <source>
        <dbReference type="Proteomes" id="UP000182598"/>
    </source>
</evidence>
<sequence length="121" mass="13012">MTNFLWVALGGALGASARYGVGLLLINFSNLFPFATLIVNIAGSFLLAWLFAAQYAAPAAEQQLWLFLGVGVLGAFTTFSTFSLDLVLLLQHGDWLKATLYALLNVFGCLGAVLLALWIKI</sequence>
<keyword evidence="9 12" id="KW-0407">Ion channel</keyword>
<dbReference type="HAMAP" id="MF_00454">
    <property type="entry name" value="FluC"/>
    <property type="match status" value="1"/>
</dbReference>
<reference evidence="14" key="1">
    <citation type="submission" date="2015-08" db="EMBL/GenBank/DDBJ databases">
        <authorList>
            <person name="Varghese N."/>
        </authorList>
    </citation>
    <scope>NUCLEOTIDE SEQUENCE [LARGE SCALE GENOMIC DNA]</scope>
    <source>
        <strain evidence="14">DSM 27808</strain>
    </source>
</reference>
<evidence type="ECO:0000256" key="6">
    <source>
        <dbReference type="ARBA" id="ARBA00023053"/>
    </source>
</evidence>
<dbReference type="RefSeq" id="WP_055437899.1">
    <property type="nucleotide sequence ID" value="NZ_CYHB01000001.1"/>
</dbReference>
<accession>A0A0K6GVR1</accession>
<organism evidence="13 14">
    <name type="scientific">Pseudidiomarina woesei</name>
    <dbReference type="NCBI Taxonomy" id="1381080"/>
    <lineage>
        <taxon>Bacteria</taxon>
        <taxon>Pseudomonadati</taxon>
        <taxon>Pseudomonadota</taxon>
        <taxon>Gammaproteobacteria</taxon>
        <taxon>Alteromonadales</taxon>
        <taxon>Idiomarinaceae</taxon>
        <taxon>Pseudidiomarina</taxon>
    </lineage>
</organism>
<keyword evidence="14" id="KW-1185">Reference proteome</keyword>
<comment type="function">
    <text evidence="12">Fluoride-specific ion channel. Important for reducing fluoride concentration in the cell, thus reducing its toxicity.</text>
</comment>
<gene>
    <name evidence="12" type="primary">fluC</name>
    <name evidence="12" type="synonym">crcB</name>
    <name evidence="13" type="ORF">Ga0061064_0169</name>
</gene>
<keyword evidence="2 12" id="KW-1003">Cell membrane</keyword>
<dbReference type="GO" id="GO:0062054">
    <property type="term" value="F:fluoride channel activity"/>
    <property type="evidence" value="ECO:0007669"/>
    <property type="project" value="UniProtKB-UniRule"/>
</dbReference>
<dbReference type="Pfam" id="PF02537">
    <property type="entry name" value="CRCB"/>
    <property type="match status" value="1"/>
</dbReference>
<keyword evidence="8 12" id="KW-0472">Membrane</keyword>
<evidence type="ECO:0000256" key="7">
    <source>
        <dbReference type="ARBA" id="ARBA00023065"/>
    </source>
</evidence>
<dbReference type="Proteomes" id="UP000182598">
    <property type="component" value="Unassembled WGS sequence"/>
</dbReference>
<proteinExistence type="inferred from homology"/>
<keyword evidence="4 12" id="KW-0812">Transmembrane</keyword>
<evidence type="ECO:0000256" key="10">
    <source>
        <dbReference type="ARBA" id="ARBA00035120"/>
    </source>
</evidence>
<dbReference type="PANTHER" id="PTHR28259">
    <property type="entry name" value="FLUORIDE EXPORT PROTEIN 1-RELATED"/>
    <property type="match status" value="1"/>
</dbReference>
<evidence type="ECO:0000256" key="1">
    <source>
        <dbReference type="ARBA" id="ARBA00004651"/>
    </source>
</evidence>
<evidence type="ECO:0000256" key="2">
    <source>
        <dbReference type="ARBA" id="ARBA00022475"/>
    </source>
</evidence>
<evidence type="ECO:0000256" key="8">
    <source>
        <dbReference type="ARBA" id="ARBA00023136"/>
    </source>
</evidence>
<feature type="transmembrane region" description="Helical" evidence="12">
    <location>
        <begin position="100"/>
        <end position="119"/>
    </location>
</feature>
<keyword evidence="12" id="KW-0813">Transport</keyword>
<keyword evidence="12" id="KW-0479">Metal-binding</keyword>
<dbReference type="AlphaFoldDB" id="A0A0K6GVR1"/>
<dbReference type="PANTHER" id="PTHR28259:SF1">
    <property type="entry name" value="FLUORIDE EXPORT PROTEIN 1-RELATED"/>
    <property type="match status" value="1"/>
</dbReference>
<evidence type="ECO:0000256" key="12">
    <source>
        <dbReference type="HAMAP-Rule" id="MF_00454"/>
    </source>
</evidence>
<keyword evidence="6 12" id="KW-0915">Sodium</keyword>
<dbReference type="EMBL" id="CYHB01000001">
    <property type="protein sequence ID" value="CUA82699.1"/>
    <property type="molecule type" value="Genomic_DNA"/>
</dbReference>
<keyword evidence="3" id="KW-0997">Cell inner membrane</keyword>
<dbReference type="InterPro" id="IPR003691">
    <property type="entry name" value="FluC"/>
</dbReference>
<evidence type="ECO:0000313" key="13">
    <source>
        <dbReference type="EMBL" id="CUA82699.1"/>
    </source>
</evidence>
<protein>
    <recommendedName>
        <fullName evidence="12">Fluoride-specific ion channel FluC</fullName>
    </recommendedName>
</protein>
<evidence type="ECO:0000256" key="4">
    <source>
        <dbReference type="ARBA" id="ARBA00022692"/>
    </source>
</evidence>
<feature type="transmembrane region" description="Helical" evidence="12">
    <location>
        <begin position="30"/>
        <end position="52"/>
    </location>
</feature>
<dbReference type="OrthoDB" id="9806299at2"/>
<evidence type="ECO:0000256" key="9">
    <source>
        <dbReference type="ARBA" id="ARBA00023303"/>
    </source>
</evidence>
<keyword evidence="7 12" id="KW-0406">Ion transport</keyword>
<comment type="subcellular location">
    <subcellularLocation>
        <location evidence="1 12">Cell membrane</location>
        <topology evidence="1 12">Multi-pass membrane protein</topology>
    </subcellularLocation>
</comment>
<name>A0A0K6GVR1_9GAMM</name>
<evidence type="ECO:0000256" key="5">
    <source>
        <dbReference type="ARBA" id="ARBA00022989"/>
    </source>
</evidence>
<dbReference type="NCBIfam" id="TIGR00494">
    <property type="entry name" value="crcB"/>
    <property type="match status" value="1"/>
</dbReference>